<accession>A0A0V0QBM5</accession>
<evidence type="ECO:0000256" key="1">
    <source>
        <dbReference type="SAM" id="Coils"/>
    </source>
</evidence>
<dbReference type="GO" id="GO:0032790">
    <property type="term" value="P:ribosome disassembly"/>
    <property type="evidence" value="ECO:0007669"/>
    <property type="project" value="TreeGrafter"/>
</dbReference>
<dbReference type="PANTHER" id="PTHR10938">
    <property type="entry name" value="TRANSLATION INITIATION FACTOR IF-3"/>
    <property type="match status" value="1"/>
</dbReference>
<dbReference type="AlphaFoldDB" id="A0A0V0QBM5"/>
<dbReference type="SUPFAM" id="SSF54364">
    <property type="entry name" value="Translation initiation factor IF3, N-terminal domain"/>
    <property type="match status" value="1"/>
</dbReference>
<dbReference type="InterPro" id="IPR036787">
    <property type="entry name" value="T_IF-3_N_sf"/>
</dbReference>
<evidence type="ECO:0000313" key="4">
    <source>
        <dbReference type="Proteomes" id="UP000054937"/>
    </source>
</evidence>
<keyword evidence="3" id="KW-0648">Protein biosynthesis</keyword>
<sequence>MLVQSFKRFSQVIQKSKNISQELNYASIYNFHNLKHQNKQLSNGAIQMKLIRNFSVQDKSKTQELKQLSDMMGMKQQKINEEIPNKGDIRLVGDNGKQIGLYTLEQALKMANSKGVDLLLVSDSVKPMICKMVNYKDLLYKKFINEFLLQDAKQNKKTKKSEKKVQLSTNISMGDLKNKATQTVEFAKKFEKFTVFMLCNEKNIENSKNLIYTFADMVKSDLSTELDDIKDQQVDMQYLDEKEVADEEDSSITRRIEMTFISNSYVSQSQNFSEEEIKKLINQYFSKTQRRISNKDILEGHRQIGQEILEEENAELRQQSMVGQEQYEDLDLNTLVEQQAKENDVNNFSEDLKQSMLEFQKKSNMSIEEMQQEVQNLKVKYSTDAQQAIVDDIINEQQKKIRDINRIARIVNIL</sequence>
<dbReference type="GO" id="GO:0043022">
    <property type="term" value="F:ribosome binding"/>
    <property type="evidence" value="ECO:0007669"/>
    <property type="project" value="TreeGrafter"/>
</dbReference>
<keyword evidence="3" id="KW-0396">Initiation factor</keyword>
<dbReference type="Proteomes" id="UP000054937">
    <property type="component" value="Unassembled WGS sequence"/>
</dbReference>
<dbReference type="InParanoid" id="A0A0V0QBM5"/>
<organism evidence="3 4">
    <name type="scientific">Pseudocohnilembus persalinus</name>
    <name type="common">Ciliate</name>
    <dbReference type="NCBI Taxonomy" id="266149"/>
    <lineage>
        <taxon>Eukaryota</taxon>
        <taxon>Sar</taxon>
        <taxon>Alveolata</taxon>
        <taxon>Ciliophora</taxon>
        <taxon>Intramacronucleata</taxon>
        <taxon>Oligohymenophorea</taxon>
        <taxon>Scuticociliatia</taxon>
        <taxon>Philasterida</taxon>
        <taxon>Pseudocohnilembidae</taxon>
        <taxon>Pseudocohnilembus</taxon>
    </lineage>
</organism>
<dbReference type="InterPro" id="IPR019814">
    <property type="entry name" value="Translation_initiation_fac_3_N"/>
</dbReference>
<name>A0A0V0QBM5_PSEPJ</name>
<dbReference type="EMBL" id="LDAU01000205">
    <property type="protein sequence ID" value="KRW99608.1"/>
    <property type="molecule type" value="Genomic_DNA"/>
</dbReference>
<dbReference type="PANTHER" id="PTHR10938:SF0">
    <property type="entry name" value="TRANSLATION INITIATION FACTOR IF-3, MITOCHONDRIAL"/>
    <property type="match status" value="1"/>
</dbReference>
<protein>
    <submittedName>
        <fullName evidence="3">Translation initiation factor 3, N-terminal</fullName>
    </submittedName>
</protein>
<dbReference type="Pfam" id="PF05198">
    <property type="entry name" value="IF3_N"/>
    <property type="match status" value="1"/>
</dbReference>
<dbReference type="Gene3D" id="3.10.20.80">
    <property type="entry name" value="Translation initiation factor 3 (IF-3), N-terminal domain"/>
    <property type="match status" value="1"/>
</dbReference>
<comment type="caution">
    <text evidence="3">The sequence shown here is derived from an EMBL/GenBank/DDBJ whole genome shotgun (WGS) entry which is preliminary data.</text>
</comment>
<feature type="coiled-coil region" evidence="1">
    <location>
        <begin position="360"/>
        <end position="387"/>
    </location>
</feature>
<gene>
    <name evidence="3" type="ORF">PPERSA_03409</name>
</gene>
<dbReference type="NCBIfam" id="TIGR00168">
    <property type="entry name" value="infC"/>
    <property type="match status" value="1"/>
</dbReference>
<evidence type="ECO:0000259" key="2">
    <source>
        <dbReference type="Pfam" id="PF05198"/>
    </source>
</evidence>
<dbReference type="GO" id="GO:0003743">
    <property type="term" value="F:translation initiation factor activity"/>
    <property type="evidence" value="ECO:0007669"/>
    <property type="project" value="UniProtKB-KW"/>
</dbReference>
<feature type="domain" description="Translation initiation factor 3 N-terminal" evidence="2">
    <location>
        <begin position="79"/>
        <end position="142"/>
    </location>
</feature>
<dbReference type="OrthoDB" id="21573at2759"/>
<keyword evidence="1" id="KW-0175">Coiled coil</keyword>
<keyword evidence="4" id="KW-1185">Reference proteome</keyword>
<evidence type="ECO:0000313" key="3">
    <source>
        <dbReference type="EMBL" id="KRW99608.1"/>
    </source>
</evidence>
<dbReference type="InterPro" id="IPR001288">
    <property type="entry name" value="Translation_initiation_fac_3"/>
</dbReference>
<proteinExistence type="predicted"/>
<reference evidence="3 4" key="1">
    <citation type="journal article" date="2015" name="Sci. Rep.">
        <title>Genome of the facultative scuticociliatosis pathogen Pseudocohnilembus persalinus provides insight into its virulence through horizontal gene transfer.</title>
        <authorList>
            <person name="Xiong J."/>
            <person name="Wang G."/>
            <person name="Cheng J."/>
            <person name="Tian M."/>
            <person name="Pan X."/>
            <person name="Warren A."/>
            <person name="Jiang C."/>
            <person name="Yuan D."/>
            <person name="Miao W."/>
        </authorList>
    </citation>
    <scope>NUCLEOTIDE SEQUENCE [LARGE SCALE GENOMIC DNA]</scope>
    <source>
        <strain evidence="3">36N120E</strain>
    </source>
</reference>